<dbReference type="InterPro" id="IPR011032">
    <property type="entry name" value="GroES-like_sf"/>
</dbReference>
<evidence type="ECO:0000256" key="3">
    <source>
        <dbReference type="ARBA" id="ARBA00023002"/>
    </source>
</evidence>
<keyword evidence="2 4" id="KW-0862">Zinc</keyword>
<dbReference type="InterPro" id="IPR013154">
    <property type="entry name" value="ADH-like_N"/>
</dbReference>
<dbReference type="InterPro" id="IPR013149">
    <property type="entry name" value="ADH-like_C"/>
</dbReference>
<proteinExistence type="inferred from homology"/>
<keyword evidence="3 7" id="KW-0560">Oxidoreductase</keyword>
<evidence type="ECO:0000313" key="8">
    <source>
        <dbReference type="Proteomes" id="UP000068382"/>
    </source>
</evidence>
<dbReference type="SUPFAM" id="SSF51735">
    <property type="entry name" value="NAD(P)-binding Rossmann-fold domains"/>
    <property type="match status" value="1"/>
</dbReference>
<reference evidence="7 8" key="1">
    <citation type="submission" date="2015-12" db="EMBL/GenBank/DDBJ databases">
        <title>Genome sequence of the marine Rhodobacteraceae strain O3.65, Candidatus Tritonibacter horizontis.</title>
        <authorList>
            <person name="Poehlein A."/>
            <person name="Giebel H.A."/>
            <person name="Voget S."/>
            <person name="Brinkhoff T."/>
        </authorList>
    </citation>
    <scope>NUCLEOTIDE SEQUENCE [LARGE SCALE GENOMIC DNA]</scope>
    <source>
        <strain evidence="7 8">O3.65</strain>
    </source>
</reference>
<feature type="region of interest" description="Disordered" evidence="5">
    <location>
        <begin position="1"/>
        <end position="25"/>
    </location>
</feature>
<dbReference type="EC" id="1.1.1.103" evidence="7"/>
<dbReference type="Pfam" id="PF00107">
    <property type="entry name" value="ADH_zinc_N"/>
    <property type="match status" value="1"/>
</dbReference>
<evidence type="ECO:0000313" key="7">
    <source>
        <dbReference type="EMBL" id="KUP94499.1"/>
    </source>
</evidence>
<gene>
    <name evidence="7" type="primary">tdh_1</name>
    <name evidence="7" type="ORF">TRIHO_04250</name>
</gene>
<name>A0A132C1L9_9RHOB</name>
<dbReference type="SUPFAM" id="SSF50129">
    <property type="entry name" value="GroES-like"/>
    <property type="match status" value="1"/>
</dbReference>
<evidence type="ECO:0000259" key="6">
    <source>
        <dbReference type="SMART" id="SM00829"/>
    </source>
</evidence>
<evidence type="ECO:0000256" key="2">
    <source>
        <dbReference type="ARBA" id="ARBA00022833"/>
    </source>
</evidence>
<dbReference type="Gene3D" id="3.40.50.720">
    <property type="entry name" value="NAD(P)-binding Rossmann-like Domain"/>
    <property type="match status" value="1"/>
</dbReference>
<dbReference type="SMART" id="SM00829">
    <property type="entry name" value="PKS_ER"/>
    <property type="match status" value="1"/>
</dbReference>
<keyword evidence="8" id="KW-1185">Reference proteome</keyword>
<comment type="similarity">
    <text evidence="4">Belongs to the zinc-containing alcohol dehydrogenase family.</text>
</comment>
<dbReference type="InterPro" id="IPR002328">
    <property type="entry name" value="ADH_Zn_CS"/>
</dbReference>
<dbReference type="InterPro" id="IPR036291">
    <property type="entry name" value="NAD(P)-bd_dom_sf"/>
</dbReference>
<protein>
    <submittedName>
        <fullName evidence="7">L-threonine 3-dehydrogenase</fullName>
        <ecNumber evidence="7">1.1.1.103</ecNumber>
    </submittedName>
</protein>
<comment type="cofactor">
    <cofactor evidence="4">
        <name>Zn(2+)</name>
        <dbReference type="ChEBI" id="CHEBI:29105"/>
    </cofactor>
</comment>
<dbReference type="GO" id="GO:0008270">
    <property type="term" value="F:zinc ion binding"/>
    <property type="evidence" value="ECO:0007669"/>
    <property type="project" value="InterPro"/>
</dbReference>
<comment type="caution">
    <text evidence="7">The sequence shown here is derived from an EMBL/GenBank/DDBJ whole genome shotgun (WGS) entry which is preliminary data.</text>
</comment>
<dbReference type="PROSITE" id="PS00059">
    <property type="entry name" value="ADH_ZINC"/>
    <property type="match status" value="1"/>
</dbReference>
<dbReference type="Pfam" id="PF08240">
    <property type="entry name" value="ADH_N"/>
    <property type="match status" value="1"/>
</dbReference>
<sequence length="391" mass="41546">MPDDLSTAPQSHKRPHGSGPEVPASMRAWVLGNPGEMKMIDKPVPTPGRAEVLVRVDAVAICATDLEILEYGTPALVEGGAPFNKDFTPGHEYMGTVAALGPGVDQFAVGDRVTVEVHAGCGQCKRCRMGMYTSCHNYGQNYGDHDKGHRANGFTTNGGFAEYVVNNVNTMIRVPDDMSDEEATLVVTAGTSMYGLTELGGLVAGESVVVIGPGPIGLLAVAVAKSLGASPVILVGTRDSRNEIGRKLGADYIINPREEDAVARVKELTGKGADYVIDCAGNETTVNQSVHMTNRGGRICLAAFPKNKVNFDLGALAVNNIYLYGIRGEGRSATHRAMAFMADRRFDAGLVHSHTFPMDELPTALKYAAERIDDAIKVVVSMHKSTSGGDK</sequence>
<dbReference type="PANTHER" id="PTHR43401">
    <property type="entry name" value="L-THREONINE 3-DEHYDROGENASE"/>
    <property type="match status" value="1"/>
</dbReference>
<accession>A0A132C1L9</accession>
<dbReference type="PATRIC" id="fig|1768241.3.peg.431"/>
<dbReference type="OrthoDB" id="9809185at2"/>
<dbReference type="Gene3D" id="3.90.180.10">
    <property type="entry name" value="Medium-chain alcohol dehydrogenases, catalytic domain"/>
    <property type="match status" value="1"/>
</dbReference>
<dbReference type="Proteomes" id="UP000068382">
    <property type="component" value="Unassembled WGS sequence"/>
</dbReference>
<organism evidence="7 8">
    <name type="scientific">Tritonibacter horizontis</name>
    <dbReference type="NCBI Taxonomy" id="1768241"/>
    <lineage>
        <taxon>Bacteria</taxon>
        <taxon>Pseudomonadati</taxon>
        <taxon>Pseudomonadota</taxon>
        <taxon>Alphaproteobacteria</taxon>
        <taxon>Rhodobacterales</taxon>
        <taxon>Paracoccaceae</taxon>
        <taxon>Tritonibacter</taxon>
    </lineage>
</organism>
<dbReference type="InterPro" id="IPR020843">
    <property type="entry name" value="ER"/>
</dbReference>
<evidence type="ECO:0000256" key="1">
    <source>
        <dbReference type="ARBA" id="ARBA00022723"/>
    </source>
</evidence>
<dbReference type="RefSeq" id="WP_082704978.1">
    <property type="nucleotide sequence ID" value="NZ_LPUY01000012.1"/>
</dbReference>
<dbReference type="PANTHER" id="PTHR43401:SF2">
    <property type="entry name" value="L-THREONINE 3-DEHYDROGENASE"/>
    <property type="match status" value="1"/>
</dbReference>
<evidence type="ECO:0000256" key="4">
    <source>
        <dbReference type="RuleBase" id="RU361277"/>
    </source>
</evidence>
<keyword evidence="1 4" id="KW-0479">Metal-binding</keyword>
<dbReference type="InterPro" id="IPR050129">
    <property type="entry name" value="Zn_alcohol_dh"/>
</dbReference>
<feature type="domain" description="Enoyl reductase (ER)" evidence="6">
    <location>
        <begin position="32"/>
        <end position="380"/>
    </location>
</feature>
<dbReference type="EMBL" id="LPUY01000012">
    <property type="protein sequence ID" value="KUP94499.1"/>
    <property type="molecule type" value="Genomic_DNA"/>
</dbReference>
<dbReference type="GO" id="GO:0008743">
    <property type="term" value="F:L-threonine 3-dehydrogenase activity"/>
    <property type="evidence" value="ECO:0007669"/>
    <property type="project" value="UniProtKB-EC"/>
</dbReference>
<dbReference type="AlphaFoldDB" id="A0A132C1L9"/>
<evidence type="ECO:0000256" key="5">
    <source>
        <dbReference type="SAM" id="MobiDB-lite"/>
    </source>
</evidence>